<dbReference type="AlphaFoldDB" id="D9QUB9"/>
<dbReference type="PANTHER" id="PTHR30586:SF1">
    <property type="entry name" value="NA(+)-TRANSLOCATING NADH-QUINONE REDUCTASE SUBUNIT D"/>
    <property type="match status" value="1"/>
</dbReference>
<keyword evidence="4" id="KW-1278">Translocase</keyword>
<comment type="subcellular location">
    <subcellularLocation>
        <location evidence="1">Endomembrane system</location>
        <topology evidence="1">Multi-pass membrane protein</topology>
    </subcellularLocation>
</comment>
<feature type="transmembrane region" description="Helical" evidence="7">
    <location>
        <begin position="105"/>
        <end position="127"/>
    </location>
</feature>
<reference evidence="8 9" key="1">
    <citation type="journal article" date="2010" name="Stand. Genomic Sci.">
        <title>Complete genome sequence of Acetohalobium arabaticum type strain (Z-7288).</title>
        <authorList>
            <person name="Sikorski J."/>
            <person name="Lapidus A."/>
            <person name="Chertkov O."/>
            <person name="Lucas S."/>
            <person name="Copeland A."/>
            <person name="Glavina Del Rio T."/>
            <person name="Nolan M."/>
            <person name="Tice H."/>
            <person name="Cheng J.F."/>
            <person name="Han C."/>
            <person name="Brambilla E."/>
            <person name="Pitluck S."/>
            <person name="Liolios K."/>
            <person name="Ivanova N."/>
            <person name="Mavromatis K."/>
            <person name="Mikhailova N."/>
            <person name="Pati A."/>
            <person name="Bruce D."/>
            <person name="Detter C."/>
            <person name="Tapia R."/>
            <person name="Goodwin L."/>
            <person name="Chen A."/>
            <person name="Palaniappan K."/>
            <person name="Land M."/>
            <person name="Hauser L."/>
            <person name="Chang Y.J."/>
            <person name="Jeffries C.D."/>
            <person name="Rohde M."/>
            <person name="Goker M."/>
            <person name="Spring S."/>
            <person name="Woyke T."/>
            <person name="Bristow J."/>
            <person name="Eisen J.A."/>
            <person name="Markowitz V."/>
            <person name="Hugenholtz P."/>
            <person name="Kyrpides N.C."/>
            <person name="Klenk H.P."/>
        </authorList>
    </citation>
    <scope>NUCLEOTIDE SEQUENCE [LARGE SCALE GENOMIC DNA]</scope>
    <source>
        <strain evidence="9">ATCC 49924 / DSM 5501 / Z-7288</strain>
    </source>
</reference>
<evidence type="ECO:0000256" key="7">
    <source>
        <dbReference type="SAM" id="Phobius"/>
    </source>
</evidence>
<dbReference type="KEGG" id="aar:Acear_0365"/>
<feature type="transmembrane region" description="Helical" evidence="7">
    <location>
        <begin position="81"/>
        <end position="99"/>
    </location>
</feature>
<evidence type="ECO:0000256" key="1">
    <source>
        <dbReference type="ARBA" id="ARBA00004127"/>
    </source>
</evidence>
<dbReference type="Proteomes" id="UP000001661">
    <property type="component" value="Chromosome"/>
</dbReference>
<feature type="transmembrane region" description="Helical" evidence="7">
    <location>
        <begin position="148"/>
        <end position="170"/>
    </location>
</feature>
<sequence length="230" mass="25281">MNLLKKLYYKIKYTRVFALLYKGIWQENDLLIASLGICSALAVTNRVANGIAMGLAVTFVILASSVLTATIRDYIPKRVRIVTYVIFISTFVVIVDQFLKAFFPAISRALGAYVGLIITNCLIMGRAESFASNNPVDSSIVDAFAHGMGYTIVLIIVSAVREVLAFGTILQIPVVGEAWTNWVVMAMAPGGFFVLAALTWVVREIQIYEEEEESPNSRAELDASEKVLSV</sequence>
<proteinExistence type="predicted"/>
<evidence type="ECO:0000256" key="4">
    <source>
        <dbReference type="ARBA" id="ARBA00022967"/>
    </source>
</evidence>
<dbReference type="PIRSF" id="PIRSF006102">
    <property type="entry name" value="NQR_DE"/>
    <property type="match status" value="1"/>
</dbReference>
<feature type="transmembrane region" description="Helical" evidence="7">
    <location>
        <begin position="182"/>
        <end position="202"/>
    </location>
</feature>
<evidence type="ECO:0000313" key="8">
    <source>
        <dbReference type="EMBL" id="ADL11912.1"/>
    </source>
</evidence>
<keyword evidence="3 7" id="KW-0812">Transmembrane</keyword>
<dbReference type="EMBL" id="CP002105">
    <property type="protein sequence ID" value="ADL11912.1"/>
    <property type="molecule type" value="Genomic_DNA"/>
</dbReference>
<dbReference type="InterPro" id="IPR003667">
    <property type="entry name" value="NqrDE/RnfAE"/>
</dbReference>
<evidence type="ECO:0000256" key="5">
    <source>
        <dbReference type="ARBA" id="ARBA00022989"/>
    </source>
</evidence>
<dbReference type="GO" id="GO:0005886">
    <property type="term" value="C:plasma membrane"/>
    <property type="evidence" value="ECO:0007669"/>
    <property type="project" value="TreeGrafter"/>
</dbReference>
<evidence type="ECO:0000256" key="6">
    <source>
        <dbReference type="ARBA" id="ARBA00023136"/>
    </source>
</evidence>
<dbReference type="PANTHER" id="PTHR30586">
    <property type="entry name" value="ELECTRON TRANSPORT COMPLEX PROTEIN RNFE"/>
    <property type="match status" value="1"/>
</dbReference>
<keyword evidence="9" id="KW-1185">Reference proteome</keyword>
<evidence type="ECO:0000256" key="2">
    <source>
        <dbReference type="ARBA" id="ARBA00022448"/>
    </source>
</evidence>
<dbReference type="eggNOG" id="COG1347">
    <property type="taxonomic scope" value="Bacteria"/>
</dbReference>
<protein>
    <submittedName>
        <fullName evidence="8">RnfA-Nqr electron transport subunit</fullName>
    </submittedName>
</protein>
<evidence type="ECO:0000313" key="9">
    <source>
        <dbReference type="Proteomes" id="UP000001661"/>
    </source>
</evidence>
<name>D9QUB9_ACEAZ</name>
<dbReference type="HOGENOM" id="CLU_046659_0_0_9"/>
<keyword evidence="5 7" id="KW-1133">Transmembrane helix</keyword>
<dbReference type="STRING" id="574087.Acear_0365"/>
<keyword evidence="2" id="KW-0813">Transport</keyword>
<dbReference type="Pfam" id="PF02508">
    <property type="entry name" value="Rnf-Nqr"/>
    <property type="match status" value="1"/>
</dbReference>
<gene>
    <name evidence="8" type="ordered locus">Acear_0365</name>
</gene>
<organism evidence="8 9">
    <name type="scientific">Acetohalobium arabaticum (strain ATCC 49924 / DSM 5501 / Z-7288)</name>
    <dbReference type="NCBI Taxonomy" id="574087"/>
    <lineage>
        <taxon>Bacteria</taxon>
        <taxon>Bacillati</taxon>
        <taxon>Bacillota</taxon>
        <taxon>Clostridia</taxon>
        <taxon>Halanaerobiales</taxon>
        <taxon>Halobacteroidaceae</taxon>
        <taxon>Acetohalobium</taxon>
    </lineage>
</organism>
<keyword evidence="6 7" id="KW-0472">Membrane</keyword>
<dbReference type="RefSeq" id="WP_013277358.1">
    <property type="nucleotide sequence ID" value="NC_014378.1"/>
</dbReference>
<dbReference type="GO" id="GO:0012505">
    <property type="term" value="C:endomembrane system"/>
    <property type="evidence" value="ECO:0007669"/>
    <property type="project" value="UniProtKB-SubCell"/>
</dbReference>
<dbReference type="OrthoDB" id="9790976at2"/>
<accession>D9QUB9</accession>
<evidence type="ECO:0000256" key="3">
    <source>
        <dbReference type="ARBA" id="ARBA00022692"/>
    </source>
</evidence>
<feature type="transmembrane region" description="Helical" evidence="7">
    <location>
        <begin position="51"/>
        <end position="69"/>
    </location>
</feature>